<evidence type="ECO:0000313" key="2">
    <source>
        <dbReference type="EMBL" id="NMW31105.1"/>
    </source>
</evidence>
<protein>
    <submittedName>
        <fullName evidence="2">DUF547 domain-containing protein</fullName>
    </submittedName>
</protein>
<dbReference type="RefSeq" id="WP_170010307.1">
    <property type="nucleotide sequence ID" value="NZ_JABCRE010000002.1"/>
</dbReference>
<dbReference type="Proteomes" id="UP000561181">
    <property type="component" value="Unassembled WGS sequence"/>
</dbReference>
<sequence>MNTRIDYTIWDDALSALVVRMGRSIREGAPRPSAGIGTRAVYGHDSRLRLEGNRVGFSFFTDEVTASISEYRKDLEQTGNAVDISTLSKNEQLAFWMNLHNVAIIEQIALNYPLSQPSRMKIGSMKLPLDEAKLVTVRNVEMSPKDIRTKIVYPNWRDPKVIYGFFRGEIGGPSIQRKAFSAENLNDLLDSSAKEFINSLRGTEKSGEKMKVSKIYSEAQPFFFNDWPSNLKEHYKKYATDEVTEIMNKTSTVEASLYESDIADLSNGERDPNYNYSEGPQGIRIPAVVARLMVERQQKIEKIIRRGELRGEVTFIDISLSGEPKEPVEVD</sequence>
<reference evidence="2 3" key="1">
    <citation type="submission" date="2020-04" db="EMBL/GenBank/DDBJ databases">
        <authorList>
            <person name="Liu A."/>
        </authorList>
    </citation>
    <scope>NUCLEOTIDE SEQUENCE [LARGE SCALE GENOMIC DNA]</scope>
    <source>
        <strain evidence="2 3">RZ02</strain>
    </source>
</reference>
<gene>
    <name evidence="2" type="ORF">HKD42_03425</name>
</gene>
<evidence type="ECO:0000313" key="3">
    <source>
        <dbReference type="Proteomes" id="UP000561181"/>
    </source>
</evidence>
<keyword evidence="3" id="KW-1185">Reference proteome</keyword>
<dbReference type="EMBL" id="JABCRE010000002">
    <property type="protein sequence ID" value="NMW31105.1"/>
    <property type="molecule type" value="Genomic_DNA"/>
</dbReference>
<dbReference type="AlphaFoldDB" id="A0A848QLP5"/>
<accession>A0A848QLP5</accession>
<organism evidence="2 3">
    <name type="scientific">Pontixanthobacter rizhaonensis</name>
    <dbReference type="NCBI Taxonomy" id="2730337"/>
    <lineage>
        <taxon>Bacteria</taxon>
        <taxon>Pseudomonadati</taxon>
        <taxon>Pseudomonadota</taxon>
        <taxon>Alphaproteobacteria</taxon>
        <taxon>Sphingomonadales</taxon>
        <taxon>Erythrobacteraceae</taxon>
        <taxon>Pontixanthobacter</taxon>
    </lineage>
</organism>
<dbReference type="Pfam" id="PF04784">
    <property type="entry name" value="DUF547"/>
    <property type="match status" value="1"/>
</dbReference>
<name>A0A848QLP5_9SPHN</name>
<dbReference type="InterPro" id="IPR006869">
    <property type="entry name" value="DUF547"/>
</dbReference>
<proteinExistence type="predicted"/>
<comment type="caution">
    <text evidence="2">The sequence shown here is derived from an EMBL/GenBank/DDBJ whole genome shotgun (WGS) entry which is preliminary data.</text>
</comment>
<evidence type="ECO:0000259" key="1">
    <source>
        <dbReference type="Pfam" id="PF04784"/>
    </source>
</evidence>
<feature type="domain" description="DUF547" evidence="1">
    <location>
        <begin position="85"/>
        <end position="197"/>
    </location>
</feature>